<gene>
    <name evidence="1" type="ORF">SS1G_13324</name>
</gene>
<reference evidence="2" key="1">
    <citation type="journal article" date="2011" name="PLoS Genet.">
        <title>Genomic analysis of the necrotrophic fungal pathogens Sclerotinia sclerotiorum and Botrytis cinerea.</title>
        <authorList>
            <person name="Amselem J."/>
            <person name="Cuomo C.A."/>
            <person name="van Kan J.A."/>
            <person name="Viaud M."/>
            <person name="Benito E.P."/>
            <person name="Couloux A."/>
            <person name="Coutinho P.M."/>
            <person name="de Vries R.P."/>
            <person name="Dyer P.S."/>
            <person name="Fillinger S."/>
            <person name="Fournier E."/>
            <person name="Gout L."/>
            <person name="Hahn M."/>
            <person name="Kohn L."/>
            <person name="Lapalu N."/>
            <person name="Plummer K.M."/>
            <person name="Pradier J.M."/>
            <person name="Quevillon E."/>
            <person name="Sharon A."/>
            <person name="Simon A."/>
            <person name="ten Have A."/>
            <person name="Tudzynski B."/>
            <person name="Tudzynski P."/>
            <person name="Wincker P."/>
            <person name="Andrew M."/>
            <person name="Anthouard V."/>
            <person name="Beever R.E."/>
            <person name="Beffa R."/>
            <person name="Benoit I."/>
            <person name="Bouzid O."/>
            <person name="Brault B."/>
            <person name="Chen Z."/>
            <person name="Choquer M."/>
            <person name="Collemare J."/>
            <person name="Cotton P."/>
            <person name="Danchin E.G."/>
            <person name="Da Silva C."/>
            <person name="Gautier A."/>
            <person name="Giraud C."/>
            <person name="Giraud T."/>
            <person name="Gonzalez C."/>
            <person name="Grossetete S."/>
            <person name="Guldener U."/>
            <person name="Henrissat B."/>
            <person name="Howlett B.J."/>
            <person name="Kodira C."/>
            <person name="Kretschmer M."/>
            <person name="Lappartient A."/>
            <person name="Leroch M."/>
            <person name="Levis C."/>
            <person name="Mauceli E."/>
            <person name="Neuveglise C."/>
            <person name="Oeser B."/>
            <person name="Pearson M."/>
            <person name="Poulain J."/>
            <person name="Poussereau N."/>
            <person name="Quesneville H."/>
            <person name="Rascle C."/>
            <person name="Schumacher J."/>
            <person name="Segurens B."/>
            <person name="Sexton A."/>
            <person name="Silva E."/>
            <person name="Sirven C."/>
            <person name="Soanes D.M."/>
            <person name="Talbot N.J."/>
            <person name="Templeton M."/>
            <person name="Yandava C."/>
            <person name="Yarden O."/>
            <person name="Zeng Q."/>
            <person name="Rollins J.A."/>
            <person name="Lebrun M.H."/>
            <person name="Dickman M."/>
        </authorList>
    </citation>
    <scope>NUCLEOTIDE SEQUENCE [LARGE SCALE GENOMIC DNA]</scope>
    <source>
        <strain evidence="2">ATCC 18683 / 1980 / Ss-1</strain>
    </source>
</reference>
<dbReference type="Proteomes" id="UP000001312">
    <property type="component" value="Unassembled WGS sequence"/>
</dbReference>
<evidence type="ECO:0000313" key="1">
    <source>
        <dbReference type="EMBL" id="EDN98465.1"/>
    </source>
</evidence>
<organism evidence="1 2">
    <name type="scientific">Sclerotinia sclerotiorum (strain ATCC 18683 / 1980 / Ss-1)</name>
    <name type="common">White mold</name>
    <name type="synonym">Whetzelinia sclerotiorum</name>
    <dbReference type="NCBI Taxonomy" id="665079"/>
    <lineage>
        <taxon>Eukaryota</taxon>
        <taxon>Fungi</taxon>
        <taxon>Dikarya</taxon>
        <taxon>Ascomycota</taxon>
        <taxon>Pezizomycotina</taxon>
        <taxon>Leotiomycetes</taxon>
        <taxon>Helotiales</taxon>
        <taxon>Sclerotiniaceae</taxon>
        <taxon>Sclerotinia</taxon>
    </lineage>
</organism>
<dbReference type="GeneID" id="5481799"/>
<keyword evidence="2" id="KW-1185">Reference proteome</keyword>
<evidence type="ECO:0000313" key="2">
    <source>
        <dbReference type="Proteomes" id="UP000001312"/>
    </source>
</evidence>
<dbReference type="AlphaFoldDB" id="A7F6U4"/>
<protein>
    <submittedName>
        <fullName evidence="1">Uncharacterized protein</fullName>
    </submittedName>
</protein>
<dbReference type="EMBL" id="CH476644">
    <property type="protein sequence ID" value="EDN98465.1"/>
    <property type="molecule type" value="Genomic_DNA"/>
</dbReference>
<dbReference type="RefSeq" id="XP_001585807.1">
    <property type="nucleotide sequence ID" value="XM_001585757.1"/>
</dbReference>
<sequence length="71" mass="8086">MDVNFGEVGFWSGDEFMVWISGYFTEILSLCREASKLEIGRGMNDLDYFKDGEGDIRFPARECGYAAEVDE</sequence>
<proteinExistence type="predicted"/>
<dbReference type="InParanoid" id="A7F6U4"/>
<dbReference type="KEGG" id="ssl:SS1G_13324"/>
<name>A7F6U4_SCLS1</name>
<accession>A7F6U4</accession>